<evidence type="ECO:0000256" key="6">
    <source>
        <dbReference type="ARBA" id="ARBA00022840"/>
    </source>
</evidence>
<dbReference type="EMBL" id="JBEAFC010000007">
    <property type="protein sequence ID" value="KAL1548783.1"/>
    <property type="molecule type" value="Genomic_DNA"/>
</dbReference>
<evidence type="ECO:0000256" key="4">
    <source>
        <dbReference type="ARBA" id="ARBA00022741"/>
    </source>
</evidence>
<evidence type="ECO:0000256" key="5">
    <source>
        <dbReference type="ARBA" id="ARBA00022777"/>
    </source>
</evidence>
<dbReference type="PANTHER" id="PTHR45800:SF21">
    <property type="entry name" value="PHOSPHATIDYLINOSITOL 4-KINASE GAMMA 8"/>
    <property type="match status" value="1"/>
</dbReference>
<evidence type="ECO:0000256" key="2">
    <source>
        <dbReference type="ARBA" id="ARBA00012169"/>
    </source>
</evidence>
<feature type="domain" description="PI3K/PI4K catalytic" evidence="7">
    <location>
        <begin position="100"/>
        <end position="388"/>
    </location>
</feature>
<proteinExistence type="inferred from homology"/>
<keyword evidence="5" id="KW-0418">Kinase</keyword>
<dbReference type="Pfam" id="PF00454">
    <property type="entry name" value="PI3_PI4_kinase"/>
    <property type="match status" value="1"/>
</dbReference>
<accession>A0ABD1H0G9</accession>
<sequence length="583" mass="64813">MAVAVDHGHGFKPFTRPPRCRLQSFTQLDYKMLDFSHGQSLEHDCDLSNIHKSFSTPCLSNSSSVRDDHDSNSKIEIIIGHAAPRVRAMVVEVAIAMASGVKPEPTSSGLGGAYFLRAQNGNTIAVAKPIDEEPLALNNPKGLGGRLLGQPGMKCSIRIGETGLRESAAYVLDHDGFAGVPPTALVKFSHVKFNINNPGSDSASIYKIASLQRYVKHDSDAGDLGPSSFSVTCVHHIGILDVRLMNLDRHAGNILVRNGQERPSELVPIDHGFCLPEALDDPYFEWLHWPQASIPFSETDLDYITRLDPYKDAETLRSEVPSIGESSIRVLILCTTFLKQATAYGLCLAEIGEMMTRDFNGRDENWSTLENICINAKARLKKPLIDDRTISKLKCDDHMQNEQEQVQVQAQIHEQEQEEEEVEKEDGGDGDEMFNSDGKHEGFLYQASYIPETPTKDNQSKIPRYSSMVVKFANPPEMPQSKIQDYLNDDDDLDTFLGNCGNYNVDDNLKVASSSTTGGNLMRSVSYSVQNYNRDGQCICLGEMDDGDWQTFLGIFQKLLPEAFEERKSLDLPKHRLGLSCQF</sequence>
<keyword evidence="3" id="KW-0808">Transferase</keyword>
<evidence type="ECO:0000256" key="1">
    <source>
        <dbReference type="ARBA" id="ARBA00008941"/>
    </source>
</evidence>
<comment type="similarity">
    <text evidence="1">Belongs to the PI3/PI4-kinase family. Type II PI4K subfamily.</text>
</comment>
<dbReference type="InterPro" id="IPR044571">
    <property type="entry name" value="P4KG1-8"/>
</dbReference>
<reference evidence="8 9" key="1">
    <citation type="submission" date="2024-06" db="EMBL/GenBank/DDBJ databases">
        <title>A chromosome level genome sequence of Diviner's sage (Salvia divinorum).</title>
        <authorList>
            <person name="Ford S.A."/>
            <person name="Ro D.-K."/>
            <person name="Ness R.W."/>
            <person name="Phillips M.A."/>
        </authorList>
    </citation>
    <scope>NUCLEOTIDE SEQUENCE [LARGE SCALE GENOMIC DNA]</scope>
    <source>
        <strain evidence="8">SAF-2024a</strain>
        <tissue evidence="8">Leaf</tissue>
    </source>
</reference>
<dbReference type="GO" id="GO:0005524">
    <property type="term" value="F:ATP binding"/>
    <property type="evidence" value="ECO:0007669"/>
    <property type="project" value="UniProtKB-KW"/>
</dbReference>
<comment type="caution">
    <text evidence="8">The sequence shown here is derived from an EMBL/GenBank/DDBJ whole genome shotgun (WGS) entry which is preliminary data.</text>
</comment>
<keyword evidence="6" id="KW-0067">ATP-binding</keyword>
<evidence type="ECO:0000313" key="8">
    <source>
        <dbReference type="EMBL" id="KAL1548783.1"/>
    </source>
</evidence>
<dbReference type="InterPro" id="IPR000403">
    <property type="entry name" value="PI3/4_kinase_cat_dom"/>
</dbReference>
<keyword evidence="4" id="KW-0547">Nucleotide-binding</keyword>
<organism evidence="8 9">
    <name type="scientific">Salvia divinorum</name>
    <name type="common">Maria pastora</name>
    <name type="synonym">Diviner's sage</name>
    <dbReference type="NCBI Taxonomy" id="28513"/>
    <lineage>
        <taxon>Eukaryota</taxon>
        <taxon>Viridiplantae</taxon>
        <taxon>Streptophyta</taxon>
        <taxon>Embryophyta</taxon>
        <taxon>Tracheophyta</taxon>
        <taxon>Spermatophyta</taxon>
        <taxon>Magnoliopsida</taxon>
        <taxon>eudicotyledons</taxon>
        <taxon>Gunneridae</taxon>
        <taxon>Pentapetalae</taxon>
        <taxon>asterids</taxon>
        <taxon>lamiids</taxon>
        <taxon>Lamiales</taxon>
        <taxon>Lamiaceae</taxon>
        <taxon>Nepetoideae</taxon>
        <taxon>Mentheae</taxon>
        <taxon>Salviinae</taxon>
        <taxon>Salvia</taxon>
        <taxon>Salvia subgen. Calosphace</taxon>
    </lineage>
</organism>
<gene>
    <name evidence="8" type="ORF">AAHA92_16972</name>
</gene>
<keyword evidence="9" id="KW-1185">Reference proteome</keyword>
<dbReference type="PROSITE" id="PS50290">
    <property type="entry name" value="PI3_4_KINASE_3"/>
    <property type="match status" value="1"/>
</dbReference>
<dbReference type="PANTHER" id="PTHR45800">
    <property type="entry name" value="PHOSPHATIDYLINOSITOL 4-KINASE GAMMA"/>
    <property type="match status" value="1"/>
</dbReference>
<dbReference type="EC" id="2.7.1.67" evidence="2"/>
<evidence type="ECO:0000256" key="3">
    <source>
        <dbReference type="ARBA" id="ARBA00022679"/>
    </source>
</evidence>
<protein>
    <recommendedName>
        <fullName evidence="2">1-phosphatidylinositol 4-kinase</fullName>
        <ecNumber evidence="2">2.7.1.67</ecNumber>
    </recommendedName>
</protein>
<evidence type="ECO:0000313" key="9">
    <source>
        <dbReference type="Proteomes" id="UP001567538"/>
    </source>
</evidence>
<evidence type="ECO:0000259" key="7">
    <source>
        <dbReference type="PROSITE" id="PS50290"/>
    </source>
</evidence>
<dbReference type="Proteomes" id="UP001567538">
    <property type="component" value="Unassembled WGS sequence"/>
</dbReference>
<name>A0ABD1H0G9_SALDI</name>
<dbReference type="AlphaFoldDB" id="A0ABD1H0G9"/>
<dbReference type="GO" id="GO:0004430">
    <property type="term" value="F:1-phosphatidylinositol 4-kinase activity"/>
    <property type="evidence" value="ECO:0007669"/>
    <property type="project" value="UniProtKB-EC"/>
</dbReference>